<keyword evidence="3" id="KW-1185">Reference proteome</keyword>
<feature type="signal peptide" evidence="1">
    <location>
        <begin position="1"/>
        <end position="21"/>
    </location>
</feature>
<organism evidence="2 3">
    <name type="scientific">Spirochaeta lutea</name>
    <dbReference type="NCBI Taxonomy" id="1480694"/>
    <lineage>
        <taxon>Bacteria</taxon>
        <taxon>Pseudomonadati</taxon>
        <taxon>Spirochaetota</taxon>
        <taxon>Spirochaetia</taxon>
        <taxon>Spirochaetales</taxon>
        <taxon>Spirochaetaceae</taxon>
        <taxon>Spirochaeta</taxon>
    </lineage>
</organism>
<proteinExistence type="predicted"/>
<dbReference type="eggNOG" id="ENOG50331EN">
    <property type="taxonomic scope" value="Bacteria"/>
</dbReference>
<dbReference type="AlphaFoldDB" id="A0A098R1F4"/>
<dbReference type="Proteomes" id="UP000029692">
    <property type="component" value="Unassembled WGS sequence"/>
</dbReference>
<evidence type="ECO:0000256" key="1">
    <source>
        <dbReference type="SAM" id="SignalP"/>
    </source>
</evidence>
<accession>A0A098R1F4</accession>
<keyword evidence="1" id="KW-0732">Signal</keyword>
<gene>
    <name evidence="2" type="ORF">DC28_01915</name>
</gene>
<comment type="caution">
    <text evidence="2">The sequence shown here is derived from an EMBL/GenBank/DDBJ whole genome shotgun (WGS) entry which is preliminary data.</text>
</comment>
<evidence type="ECO:0000313" key="3">
    <source>
        <dbReference type="Proteomes" id="UP000029692"/>
    </source>
</evidence>
<dbReference type="RefSeq" id="WP_037544462.1">
    <property type="nucleotide sequence ID" value="NZ_JNUP01000001.1"/>
</dbReference>
<sequence length="130" mass="14432">MVKKSIAVLMLVFLSIAGVFAGDYDELREVMEEILEVQQDLIDGLDGAETAEEVASVIVIWGEALNEIGPKMTAIEEKYPEIVDMQEPPEEVADIAAELEALDEKLATSMMKIYSYYEDPAVQEAMESLQ</sequence>
<protein>
    <submittedName>
        <fullName evidence="2">Uncharacterized protein</fullName>
    </submittedName>
</protein>
<reference evidence="2 3" key="1">
    <citation type="submission" date="2014-05" db="EMBL/GenBank/DDBJ databases">
        <title>De novo Genome Sequence of Spirocheata sp.</title>
        <authorList>
            <person name="Shivani Y."/>
            <person name="Subhash Y."/>
            <person name="Tushar L."/>
            <person name="Sasikala C."/>
            <person name="Ramana C.V."/>
        </authorList>
    </citation>
    <scope>NUCLEOTIDE SEQUENCE [LARGE SCALE GENOMIC DNA]</scope>
    <source>
        <strain evidence="2 3">JC230</strain>
    </source>
</reference>
<feature type="chain" id="PRO_5001938742" evidence="1">
    <location>
        <begin position="22"/>
        <end position="130"/>
    </location>
</feature>
<evidence type="ECO:0000313" key="2">
    <source>
        <dbReference type="EMBL" id="KGE73955.1"/>
    </source>
</evidence>
<dbReference type="EMBL" id="JNUP01000001">
    <property type="protein sequence ID" value="KGE73955.1"/>
    <property type="molecule type" value="Genomic_DNA"/>
</dbReference>
<name>A0A098R1F4_9SPIO</name>